<evidence type="ECO:0000313" key="9">
    <source>
        <dbReference type="Proteomes" id="UP000631535"/>
    </source>
</evidence>
<evidence type="ECO:0000256" key="5">
    <source>
        <dbReference type="RuleBase" id="RU361140"/>
    </source>
</evidence>
<dbReference type="EC" id="3.5.2.6" evidence="2 5"/>
<dbReference type="Gene3D" id="3.40.710.10">
    <property type="entry name" value="DD-peptidase/beta-lactamase superfamily"/>
    <property type="match status" value="1"/>
</dbReference>
<dbReference type="PANTHER" id="PTHR35333">
    <property type="entry name" value="BETA-LACTAMASE"/>
    <property type="match status" value="1"/>
</dbReference>
<dbReference type="InterPro" id="IPR000871">
    <property type="entry name" value="Beta-lactam_class-A"/>
</dbReference>
<dbReference type="RefSeq" id="WP_189039096.1">
    <property type="nucleotide sequence ID" value="NZ_BMMP01000016.1"/>
</dbReference>
<feature type="region of interest" description="Disordered" evidence="6">
    <location>
        <begin position="43"/>
        <end position="64"/>
    </location>
</feature>
<dbReference type="InterPro" id="IPR023650">
    <property type="entry name" value="Beta-lactam_class-A_AS"/>
</dbReference>
<gene>
    <name evidence="8" type="primary">bla</name>
    <name evidence="8" type="ORF">GCM10012287_45750</name>
</gene>
<dbReference type="PANTHER" id="PTHR35333:SF3">
    <property type="entry name" value="BETA-LACTAMASE-TYPE TRANSPEPTIDASE FOLD CONTAINING PROTEIN"/>
    <property type="match status" value="1"/>
</dbReference>
<evidence type="ECO:0000256" key="2">
    <source>
        <dbReference type="ARBA" id="ARBA00012865"/>
    </source>
</evidence>
<evidence type="ECO:0000256" key="6">
    <source>
        <dbReference type="SAM" id="MobiDB-lite"/>
    </source>
</evidence>
<dbReference type="InterPro" id="IPR012338">
    <property type="entry name" value="Beta-lactam/transpept-like"/>
</dbReference>
<dbReference type="Pfam" id="PF13354">
    <property type="entry name" value="Beta-lactamase2"/>
    <property type="match status" value="1"/>
</dbReference>
<accession>A0ABQ2MP95</accession>
<feature type="domain" description="Beta-lactamase class A catalytic" evidence="7">
    <location>
        <begin position="83"/>
        <end position="298"/>
    </location>
</feature>
<dbReference type="Proteomes" id="UP000631535">
    <property type="component" value="Unassembled WGS sequence"/>
</dbReference>
<sequence>MSNKPLFPAEPPLSARRGPGTRRAAVAALAVLSLVPIAACGGSGGDAAPSTSPSAEVAGRGADGKQAARELRKLERKFGARLGVYAVDTGSGEEVAYNDRERFAYASTFKALAAGAVLRKYAPDRMDRVVEYSRDDLVEYSPVTEKHVGTGMSLRALCDAAVRHSDNTAANLLFDALGGPEGLDAALAKLGDDVTRMERREPELSRWKPGSTRDTSTPRAIAGDLRAYVLGDALGKPERSQLAEWLRRNTTGDGLIRAGVPGGWKVGDKTGTGSGYGVRNDIAVVWPPDAAPVVMAIMSNRRERDAEPRDELIAEAASEVVRSLS</sequence>
<keyword evidence="4 5" id="KW-0046">Antibiotic resistance</keyword>
<proteinExistence type="inferred from homology"/>
<name>A0ABQ2MP95_9ACTN</name>
<evidence type="ECO:0000256" key="1">
    <source>
        <dbReference type="ARBA" id="ARBA00009009"/>
    </source>
</evidence>
<comment type="caution">
    <text evidence="8">The sequence shown here is derived from an EMBL/GenBank/DDBJ whole genome shotgun (WGS) entry which is preliminary data.</text>
</comment>
<dbReference type="PROSITE" id="PS00146">
    <property type="entry name" value="BETA_LACTAMASE_A"/>
    <property type="match status" value="1"/>
</dbReference>
<comment type="catalytic activity">
    <reaction evidence="5">
        <text>a beta-lactam + H2O = a substituted beta-amino acid</text>
        <dbReference type="Rhea" id="RHEA:20401"/>
        <dbReference type="ChEBI" id="CHEBI:15377"/>
        <dbReference type="ChEBI" id="CHEBI:35627"/>
        <dbReference type="ChEBI" id="CHEBI:140347"/>
        <dbReference type="EC" id="3.5.2.6"/>
    </reaction>
</comment>
<keyword evidence="9" id="KW-1185">Reference proteome</keyword>
<reference evidence="9" key="1">
    <citation type="journal article" date="2019" name="Int. J. Syst. Evol. Microbiol.">
        <title>The Global Catalogue of Microorganisms (GCM) 10K type strain sequencing project: providing services to taxonomists for standard genome sequencing and annotation.</title>
        <authorList>
            <consortium name="The Broad Institute Genomics Platform"/>
            <consortium name="The Broad Institute Genome Sequencing Center for Infectious Disease"/>
            <person name="Wu L."/>
            <person name="Ma J."/>
        </authorList>
    </citation>
    <scope>NUCLEOTIDE SEQUENCE [LARGE SCALE GENOMIC DNA]</scope>
    <source>
        <strain evidence="9">CGMCC 4.7178</strain>
    </source>
</reference>
<dbReference type="EMBL" id="BMMP01000016">
    <property type="protein sequence ID" value="GGO55158.1"/>
    <property type="molecule type" value="Genomic_DNA"/>
</dbReference>
<evidence type="ECO:0000256" key="4">
    <source>
        <dbReference type="ARBA" id="ARBA00023251"/>
    </source>
</evidence>
<dbReference type="SUPFAM" id="SSF56601">
    <property type="entry name" value="beta-lactamase/transpeptidase-like"/>
    <property type="match status" value="1"/>
</dbReference>
<dbReference type="PRINTS" id="PR00118">
    <property type="entry name" value="BLACTAMASEA"/>
</dbReference>
<dbReference type="NCBIfam" id="NF033103">
    <property type="entry name" value="bla_class_A"/>
    <property type="match status" value="1"/>
</dbReference>
<protein>
    <recommendedName>
        <fullName evidence="2 5">Beta-lactamase</fullName>
        <ecNumber evidence="2 5">3.5.2.6</ecNumber>
    </recommendedName>
</protein>
<evidence type="ECO:0000313" key="8">
    <source>
        <dbReference type="EMBL" id="GGO55158.1"/>
    </source>
</evidence>
<comment type="similarity">
    <text evidence="1 5">Belongs to the class-A beta-lactamase family.</text>
</comment>
<evidence type="ECO:0000259" key="7">
    <source>
        <dbReference type="Pfam" id="PF13354"/>
    </source>
</evidence>
<organism evidence="8 9">
    <name type="scientific">Streptomyces daqingensis</name>
    <dbReference type="NCBI Taxonomy" id="1472640"/>
    <lineage>
        <taxon>Bacteria</taxon>
        <taxon>Bacillati</taxon>
        <taxon>Actinomycetota</taxon>
        <taxon>Actinomycetes</taxon>
        <taxon>Kitasatosporales</taxon>
        <taxon>Streptomycetaceae</taxon>
        <taxon>Streptomyces</taxon>
    </lineage>
</organism>
<keyword evidence="3 5" id="KW-0378">Hydrolase</keyword>
<dbReference type="InterPro" id="IPR045155">
    <property type="entry name" value="Beta-lactam_cat"/>
</dbReference>
<evidence type="ECO:0000256" key="3">
    <source>
        <dbReference type="ARBA" id="ARBA00022801"/>
    </source>
</evidence>